<sequence length="122" mass="14178">MNNILYIVIAILFVICFISLFLYFSTVSMLKKRKEKFGINSIEKGATIYEKILDEIGTIENIDGIKEQKIMVLSKELVNLNNLKKLKIKAEFEEKQLTLTSKEFSIKLFLKKLSNELKNKIN</sequence>
<dbReference type="AlphaFoldDB" id="A0A0M4KE11"/>
<dbReference type="RefSeq" id="WP_053945905.1">
    <property type="nucleotide sequence ID" value="NZ_CP012622.1"/>
</dbReference>
<keyword evidence="3" id="KW-1185">Reference proteome</keyword>
<accession>A0A0M4KE11</accession>
<name>A0A0M4KE11_9MOLU</name>
<gene>
    <name evidence="2" type="ORF">SCANT_v1c02220</name>
</gene>
<protein>
    <recommendedName>
        <fullName evidence="4">PTS EIIB type-1 domain-containing protein</fullName>
    </recommendedName>
</protein>
<organism evidence="2 3">
    <name type="scientific">Spiroplasma cantharicola</name>
    <dbReference type="NCBI Taxonomy" id="362837"/>
    <lineage>
        <taxon>Bacteria</taxon>
        <taxon>Bacillati</taxon>
        <taxon>Mycoplasmatota</taxon>
        <taxon>Mollicutes</taxon>
        <taxon>Entomoplasmatales</taxon>
        <taxon>Spiroplasmataceae</taxon>
        <taxon>Spiroplasma</taxon>
    </lineage>
</organism>
<evidence type="ECO:0008006" key="4">
    <source>
        <dbReference type="Google" id="ProtNLM"/>
    </source>
</evidence>
<keyword evidence="1" id="KW-1133">Transmembrane helix</keyword>
<evidence type="ECO:0000313" key="2">
    <source>
        <dbReference type="EMBL" id="ALD66132.1"/>
    </source>
</evidence>
<dbReference type="STRING" id="362837.SCANT_v1c02220"/>
<dbReference type="OrthoDB" id="389798at2"/>
<dbReference type="EMBL" id="CP012622">
    <property type="protein sequence ID" value="ALD66132.1"/>
    <property type="molecule type" value="Genomic_DNA"/>
</dbReference>
<keyword evidence="1" id="KW-0472">Membrane</keyword>
<dbReference type="KEGG" id="scj:SCANT_v1c02220"/>
<evidence type="ECO:0000256" key="1">
    <source>
        <dbReference type="SAM" id="Phobius"/>
    </source>
</evidence>
<evidence type="ECO:0000313" key="3">
    <source>
        <dbReference type="Proteomes" id="UP000063919"/>
    </source>
</evidence>
<proteinExistence type="predicted"/>
<keyword evidence="1" id="KW-0812">Transmembrane</keyword>
<feature type="transmembrane region" description="Helical" evidence="1">
    <location>
        <begin position="6"/>
        <end position="24"/>
    </location>
</feature>
<reference evidence="2 3" key="1">
    <citation type="journal article" date="2015" name="Genome Announc.">
        <title>Complete Genome Sequence of Spiroplasma cantharicola CC-1T (DSM 21588), a Bacterium Isolated from Soldier Beetle (Cantharis carolinus).</title>
        <authorList>
            <person name="Lo W.S."/>
            <person name="Liu P.Y."/>
            <person name="Kuo C.H."/>
        </authorList>
    </citation>
    <scope>NUCLEOTIDE SEQUENCE [LARGE SCALE GENOMIC DNA]</scope>
    <source>
        <strain evidence="2 3">CC-1</strain>
    </source>
</reference>
<dbReference type="PATRIC" id="fig|362837.3.peg.223"/>
<dbReference type="Proteomes" id="UP000063919">
    <property type="component" value="Chromosome"/>
</dbReference>